<feature type="region of interest" description="Disordered" evidence="2">
    <location>
        <begin position="136"/>
        <end position="156"/>
    </location>
</feature>
<dbReference type="Pfam" id="PF02775">
    <property type="entry name" value="TPP_enzyme_C"/>
    <property type="match status" value="1"/>
</dbReference>
<keyword evidence="5" id="KW-1185">Reference proteome</keyword>
<dbReference type="GO" id="GO:0044281">
    <property type="term" value="P:small molecule metabolic process"/>
    <property type="evidence" value="ECO:0007669"/>
    <property type="project" value="UniProtKB-ARBA"/>
</dbReference>
<sequence length="293" mass="31540">MQTLNISDVDFAEPGNMSCPGCGASIAMNLALKALGQDTILVIPACCWAIIAGPYPMSSLKVPILHTAFPSAAVTASGVRAGLDMKGDTKTTVVAWAGDGGSFDIGIQSLSGAAERNDDIIFVCYDNEAYMNTGVQRSSSTPYGSRTTTTPGQGWKKTRKKNMIEIMAAHGVSYAATANIAYPEDLIRKFKKARELKGGTRFIHVYATCTTGWGAPSEYAVKIARLATRCNLFPLYEVEDGITYTLNEKGDTPVDAYLNLQGRFKHLSLEDKAGIQNQVDKDFAVLKNKLSVC</sequence>
<evidence type="ECO:0000313" key="5">
    <source>
        <dbReference type="Proteomes" id="UP000192418"/>
    </source>
</evidence>
<evidence type="ECO:0000259" key="3">
    <source>
        <dbReference type="Pfam" id="PF02775"/>
    </source>
</evidence>
<dbReference type="InterPro" id="IPR029061">
    <property type="entry name" value="THDP-binding"/>
</dbReference>
<dbReference type="InterPro" id="IPR051479">
    <property type="entry name" value="PorB-like"/>
</dbReference>
<name>A0A1W2AI64_9BACT</name>
<evidence type="ECO:0000313" key="4">
    <source>
        <dbReference type="EMBL" id="SMC60202.1"/>
    </source>
</evidence>
<reference evidence="4 5" key="1">
    <citation type="submission" date="2017-04" db="EMBL/GenBank/DDBJ databases">
        <authorList>
            <person name="Afonso C.L."/>
            <person name="Miller P.J."/>
            <person name="Scott M.A."/>
            <person name="Spackman E."/>
            <person name="Goraichik I."/>
            <person name="Dimitrov K.M."/>
            <person name="Suarez D.L."/>
            <person name="Swayne D.E."/>
        </authorList>
    </citation>
    <scope>NUCLEOTIDE SEQUENCE [LARGE SCALE GENOMIC DNA]</scope>
    <source>
        <strain evidence="4 5">DSM 3385</strain>
    </source>
</reference>
<dbReference type="InterPro" id="IPR011766">
    <property type="entry name" value="TPP_enzyme_TPP-bd"/>
</dbReference>
<dbReference type="PANTHER" id="PTHR42897">
    <property type="entry name" value="PYRUVATE SYNTHASE SUBUNIT PORB"/>
    <property type="match status" value="1"/>
</dbReference>
<protein>
    <submittedName>
        <fullName evidence="4">Pyruvate ferredoxin oxidoreductase beta subunit/2-oxoisovalerate ferredoxin oxidoreductase beta subunit</fullName>
    </submittedName>
</protein>
<dbReference type="OrthoDB" id="9794954at2"/>
<keyword evidence="1" id="KW-0560">Oxidoreductase</keyword>
<feature type="compositionally biased region" description="Polar residues" evidence="2">
    <location>
        <begin position="136"/>
        <end position="152"/>
    </location>
</feature>
<gene>
    <name evidence="4" type="ORF">SAMN02746065_10596</name>
</gene>
<accession>A0A1W2AI64</accession>
<organism evidence="4 5">
    <name type="scientific">Desulfocicer vacuolatum DSM 3385</name>
    <dbReference type="NCBI Taxonomy" id="1121400"/>
    <lineage>
        <taxon>Bacteria</taxon>
        <taxon>Pseudomonadati</taxon>
        <taxon>Thermodesulfobacteriota</taxon>
        <taxon>Desulfobacteria</taxon>
        <taxon>Desulfobacterales</taxon>
        <taxon>Desulfobacteraceae</taxon>
        <taxon>Desulfocicer</taxon>
    </lineage>
</organism>
<dbReference type="SUPFAM" id="SSF52518">
    <property type="entry name" value="Thiamin diphosphate-binding fold (THDP-binding)"/>
    <property type="match status" value="1"/>
</dbReference>
<keyword evidence="4" id="KW-0670">Pyruvate</keyword>
<dbReference type="Gene3D" id="3.40.50.970">
    <property type="match status" value="2"/>
</dbReference>
<proteinExistence type="predicted"/>
<dbReference type="Proteomes" id="UP000192418">
    <property type="component" value="Unassembled WGS sequence"/>
</dbReference>
<evidence type="ECO:0000256" key="1">
    <source>
        <dbReference type="ARBA" id="ARBA00023002"/>
    </source>
</evidence>
<dbReference type="RefSeq" id="WP_084067593.1">
    <property type="nucleotide sequence ID" value="NZ_FWXY01000005.1"/>
</dbReference>
<dbReference type="GO" id="GO:0030976">
    <property type="term" value="F:thiamine pyrophosphate binding"/>
    <property type="evidence" value="ECO:0007669"/>
    <property type="project" value="InterPro"/>
</dbReference>
<dbReference type="STRING" id="1121400.SAMN02746065_10596"/>
<dbReference type="PANTHER" id="PTHR42897:SF1">
    <property type="entry name" value="2-OXOACID OXIDOREDUCTASE (FERREDOXIN)"/>
    <property type="match status" value="1"/>
</dbReference>
<dbReference type="EMBL" id="FWXY01000005">
    <property type="protein sequence ID" value="SMC60202.1"/>
    <property type="molecule type" value="Genomic_DNA"/>
</dbReference>
<dbReference type="GO" id="GO:0016491">
    <property type="term" value="F:oxidoreductase activity"/>
    <property type="evidence" value="ECO:0007669"/>
    <property type="project" value="UniProtKB-KW"/>
</dbReference>
<dbReference type="AlphaFoldDB" id="A0A1W2AI64"/>
<evidence type="ECO:0000256" key="2">
    <source>
        <dbReference type="SAM" id="MobiDB-lite"/>
    </source>
</evidence>
<feature type="domain" description="Thiamine pyrophosphate enzyme TPP-binding" evidence="3">
    <location>
        <begin position="67"/>
        <end position="205"/>
    </location>
</feature>
<dbReference type="CDD" id="cd03376">
    <property type="entry name" value="TPP_PFOR_porB_like"/>
    <property type="match status" value="1"/>
</dbReference>